<dbReference type="InterPro" id="IPR029044">
    <property type="entry name" value="Nucleotide-diphossugar_trans"/>
</dbReference>
<keyword evidence="7" id="KW-1185">Reference proteome</keyword>
<feature type="transmembrane region" description="Helical" evidence="4">
    <location>
        <begin position="267"/>
        <end position="289"/>
    </location>
</feature>
<organism evidence="6 7">
    <name type="scientific">Algoriphagus zhangzhouensis</name>
    <dbReference type="NCBI Taxonomy" id="1073327"/>
    <lineage>
        <taxon>Bacteria</taxon>
        <taxon>Pseudomonadati</taxon>
        <taxon>Bacteroidota</taxon>
        <taxon>Cytophagia</taxon>
        <taxon>Cytophagales</taxon>
        <taxon>Cyclobacteriaceae</taxon>
        <taxon>Algoriphagus</taxon>
    </lineage>
</organism>
<evidence type="ECO:0000256" key="4">
    <source>
        <dbReference type="SAM" id="Phobius"/>
    </source>
</evidence>
<keyword evidence="4" id="KW-0472">Membrane</keyword>
<dbReference type="Gene3D" id="3.90.550.10">
    <property type="entry name" value="Spore Coat Polysaccharide Biosynthesis Protein SpsA, Chain A"/>
    <property type="match status" value="1"/>
</dbReference>
<dbReference type="Pfam" id="PF00535">
    <property type="entry name" value="Glycos_transf_2"/>
    <property type="match status" value="1"/>
</dbReference>
<dbReference type="AlphaFoldDB" id="A0A1M7ZEX4"/>
<keyword evidence="4" id="KW-0812">Transmembrane</keyword>
<dbReference type="SUPFAM" id="SSF53448">
    <property type="entry name" value="Nucleotide-diphospho-sugar transferases"/>
    <property type="match status" value="1"/>
</dbReference>
<gene>
    <name evidence="6" type="ORF">SAMN04488108_2723</name>
</gene>
<accession>A0A1M7ZEX4</accession>
<evidence type="ECO:0000256" key="3">
    <source>
        <dbReference type="ARBA" id="ARBA00022679"/>
    </source>
</evidence>
<keyword evidence="2" id="KW-0328">Glycosyltransferase</keyword>
<comment type="similarity">
    <text evidence="1">Belongs to the glycosyltransferase 2 family.</text>
</comment>
<evidence type="ECO:0000259" key="5">
    <source>
        <dbReference type="Pfam" id="PF00535"/>
    </source>
</evidence>
<evidence type="ECO:0000256" key="1">
    <source>
        <dbReference type="ARBA" id="ARBA00006739"/>
    </source>
</evidence>
<feature type="transmembrane region" description="Helical" evidence="4">
    <location>
        <begin position="295"/>
        <end position="316"/>
    </location>
</feature>
<dbReference type="PANTHER" id="PTHR43630">
    <property type="entry name" value="POLY-BETA-1,6-N-ACETYL-D-GLUCOSAMINE SYNTHASE"/>
    <property type="match status" value="1"/>
</dbReference>
<dbReference type="PANTHER" id="PTHR43630:SF1">
    <property type="entry name" value="POLY-BETA-1,6-N-ACETYL-D-GLUCOSAMINE SYNTHASE"/>
    <property type="match status" value="1"/>
</dbReference>
<dbReference type="STRING" id="1073327.SAMN04488108_2723"/>
<feature type="domain" description="Glycosyltransferase 2-like" evidence="5">
    <location>
        <begin position="42"/>
        <end position="205"/>
    </location>
</feature>
<evidence type="ECO:0000256" key="2">
    <source>
        <dbReference type="ARBA" id="ARBA00022676"/>
    </source>
</evidence>
<dbReference type="GO" id="GO:0016757">
    <property type="term" value="F:glycosyltransferase activity"/>
    <property type="evidence" value="ECO:0007669"/>
    <property type="project" value="UniProtKB-KW"/>
</dbReference>
<dbReference type="RefSeq" id="WP_083586457.1">
    <property type="nucleotide sequence ID" value="NZ_FRXN01000003.1"/>
</dbReference>
<protein>
    <submittedName>
        <fullName evidence="6">Glycosyltransferase, catalytic subunit of cellulose synthase and poly-beta-1,6-N-acetylglucosamine synthase</fullName>
    </submittedName>
</protein>
<name>A0A1M7ZEX4_9BACT</name>
<keyword evidence="3 6" id="KW-0808">Transferase</keyword>
<dbReference type="OrthoDB" id="9805625at2"/>
<dbReference type="EMBL" id="FRXN01000003">
    <property type="protein sequence ID" value="SHO63392.1"/>
    <property type="molecule type" value="Genomic_DNA"/>
</dbReference>
<feature type="transmembrane region" description="Helical" evidence="4">
    <location>
        <begin position="6"/>
        <end position="23"/>
    </location>
</feature>
<evidence type="ECO:0000313" key="7">
    <source>
        <dbReference type="Proteomes" id="UP000184609"/>
    </source>
</evidence>
<dbReference type="Proteomes" id="UP000184609">
    <property type="component" value="Unassembled WGS sequence"/>
</dbReference>
<evidence type="ECO:0000313" key="6">
    <source>
        <dbReference type="EMBL" id="SHO63392.1"/>
    </source>
</evidence>
<dbReference type="InterPro" id="IPR001173">
    <property type="entry name" value="Glyco_trans_2-like"/>
</dbReference>
<proteinExistence type="inferred from homology"/>
<sequence>MLSFYLIWSGFYFLILLGMRLCWRMSIRKAQGNPKNDLPITLIIPFRNESDQLRDLITELSKFMESEVEILLVDDQSQDDSFDLVKSLTKELPNIRVIQSTGSGKKDALAFGITNAKGELILTSDADCRFPENWIEEMTRPFRDETIQMVSGPVQVAGKETSLTDFQRLDWASISLVNQVSNLSKKPLMCSGANLAFRKSVFENVGGYQGNLQYLSGDDEFLLKKVILEYGTESFNMLHGKEVLIFTKAEKSWNELIQQRARWASKWGLHGIGFHAIASLLPFFFQFIWVGSYLLLLFGPEGFLVFLGVGILKILAEKLALGKVLSSFEIHVGWRSFVYTSLIHPFYVIRVGFESFNSKIQWKGRNIKREIIVDSYGDE</sequence>
<keyword evidence="4" id="KW-1133">Transmembrane helix</keyword>
<reference evidence="7" key="1">
    <citation type="submission" date="2016-12" db="EMBL/GenBank/DDBJ databases">
        <authorList>
            <person name="Varghese N."/>
            <person name="Submissions S."/>
        </authorList>
    </citation>
    <scope>NUCLEOTIDE SEQUENCE [LARGE SCALE GENOMIC DNA]</scope>
    <source>
        <strain evidence="7">DSM 25035</strain>
    </source>
</reference>